<evidence type="ECO:0000313" key="3">
    <source>
        <dbReference type="EMBL" id="KNZ50356.1"/>
    </source>
</evidence>
<dbReference type="SUPFAM" id="SSF57756">
    <property type="entry name" value="Retrovirus zinc finger-like domains"/>
    <property type="match status" value="1"/>
</dbReference>
<dbReference type="Proteomes" id="UP000037035">
    <property type="component" value="Unassembled WGS sequence"/>
</dbReference>
<evidence type="ECO:0000313" key="4">
    <source>
        <dbReference type="Proteomes" id="UP000037035"/>
    </source>
</evidence>
<dbReference type="GO" id="GO:0003676">
    <property type="term" value="F:nucleic acid binding"/>
    <property type="evidence" value="ECO:0007669"/>
    <property type="project" value="InterPro"/>
</dbReference>
<protein>
    <recommendedName>
        <fullName evidence="5">CCHC-type domain-containing protein</fullName>
    </recommendedName>
</protein>
<dbReference type="AlphaFoldDB" id="A0A0L6UPA9"/>
<dbReference type="InterPro" id="IPR036875">
    <property type="entry name" value="Znf_CCHC_sf"/>
</dbReference>
<evidence type="ECO:0008006" key="5">
    <source>
        <dbReference type="Google" id="ProtNLM"/>
    </source>
</evidence>
<dbReference type="GO" id="GO:0008270">
    <property type="term" value="F:zinc ion binding"/>
    <property type="evidence" value="ECO:0007669"/>
    <property type="project" value="InterPro"/>
</dbReference>
<sequence length="64" mass="7354">MTQRKALYWYEIMRLTRHDTTNNESSDEKDKGKGSTGDIGCYTCKDLGHNSRIFPKKINAGEEN</sequence>
<reference evidence="3 4" key="1">
    <citation type="submission" date="2015-08" db="EMBL/GenBank/DDBJ databases">
        <title>Next Generation Sequencing and Analysis of the Genome of Puccinia sorghi L Schw, the Causal Agent of Maize Common Rust.</title>
        <authorList>
            <person name="Rochi L."/>
            <person name="Burguener G."/>
            <person name="Darino M."/>
            <person name="Turjanski A."/>
            <person name="Kreff E."/>
            <person name="Dieguez M.J."/>
            <person name="Sacco F."/>
        </authorList>
    </citation>
    <scope>NUCLEOTIDE SEQUENCE [LARGE SCALE GENOMIC DNA]</scope>
    <source>
        <strain evidence="3 4">RO10H11247</strain>
    </source>
</reference>
<keyword evidence="1" id="KW-0507">mRNA processing</keyword>
<gene>
    <name evidence="3" type="ORF">VP01_446g3</name>
</gene>
<proteinExistence type="predicted"/>
<comment type="caution">
    <text evidence="3">The sequence shown here is derived from an EMBL/GenBank/DDBJ whole genome shotgun (WGS) entry which is preliminary data.</text>
</comment>
<evidence type="ECO:0000256" key="1">
    <source>
        <dbReference type="ARBA" id="ARBA00022664"/>
    </source>
</evidence>
<dbReference type="EMBL" id="LAVV01009579">
    <property type="protein sequence ID" value="KNZ50356.1"/>
    <property type="molecule type" value="Genomic_DNA"/>
</dbReference>
<accession>A0A0L6UPA9</accession>
<feature type="compositionally biased region" description="Basic and acidic residues" evidence="2">
    <location>
        <begin position="19"/>
        <end position="33"/>
    </location>
</feature>
<feature type="region of interest" description="Disordered" evidence="2">
    <location>
        <begin position="19"/>
        <end position="38"/>
    </location>
</feature>
<dbReference type="GO" id="GO:0006397">
    <property type="term" value="P:mRNA processing"/>
    <property type="evidence" value="ECO:0007669"/>
    <property type="project" value="UniProtKB-KW"/>
</dbReference>
<dbReference type="VEuPathDB" id="FungiDB:VP01_446g3"/>
<keyword evidence="4" id="KW-1185">Reference proteome</keyword>
<organism evidence="3 4">
    <name type="scientific">Puccinia sorghi</name>
    <dbReference type="NCBI Taxonomy" id="27349"/>
    <lineage>
        <taxon>Eukaryota</taxon>
        <taxon>Fungi</taxon>
        <taxon>Dikarya</taxon>
        <taxon>Basidiomycota</taxon>
        <taxon>Pucciniomycotina</taxon>
        <taxon>Pucciniomycetes</taxon>
        <taxon>Pucciniales</taxon>
        <taxon>Pucciniaceae</taxon>
        <taxon>Puccinia</taxon>
    </lineage>
</organism>
<name>A0A0L6UPA9_9BASI</name>
<evidence type="ECO:0000256" key="2">
    <source>
        <dbReference type="SAM" id="MobiDB-lite"/>
    </source>
</evidence>